<comment type="caution">
    <text evidence="1">The sequence shown here is derived from an EMBL/GenBank/DDBJ whole genome shotgun (WGS) entry which is preliminary data.</text>
</comment>
<reference evidence="1 2" key="1">
    <citation type="submission" date="2018-07" db="EMBL/GenBank/DDBJ databases">
        <title>Genome analysis of Runella aurantiaca.</title>
        <authorList>
            <person name="Yang X."/>
        </authorList>
    </citation>
    <scope>NUCLEOTIDE SEQUENCE [LARGE SCALE GENOMIC DNA]</scope>
    <source>
        <strain evidence="1 2">YX9</strain>
    </source>
</reference>
<proteinExistence type="predicted"/>
<protein>
    <submittedName>
        <fullName evidence="1">Uncharacterized protein</fullName>
    </submittedName>
</protein>
<dbReference type="EMBL" id="QPIW01000009">
    <property type="protein sequence ID" value="RDB05610.1"/>
    <property type="molecule type" value="Genomic_DNA"/>
</dbReference>
<evidence type="ECO:0000313" key="2">
    <source>
        <dbReference type="Proteomes" id="UP000253141"/>
    </source>
</evidence>
<evidence type="ECO:0000313" key="1">
    <source>
        <dbReference type="EMBL" id="RDB05610.1"/>
    </source>
</evidence>
<dbReference type="RefSeq" id="WP_114461614.1">
    <property type="nucleotide sequence ID" value="NZ_QPIW01000009.1"/>
</dbReference>
<name>A0A369I9Q7_9BACT</name>
<dbReference type="AlphaFoldDB" id="A0A369I9Q7"/>
<gene>
    <name evidence="1" type="ORF">DVG78_13620</name>
</gene>
<organism evidence="1 2">
    <name type="scientific">Runella aurantiaca</name>
    <dbReference type="NCBI Taxonomy" id="2282308"/>
    <lineage>
        <taxon>Bacteria</taxon>
        <taxon>Pseudomonadati</taxon>
        <taxon>Bacteroidota</taxon>
        <taxon>Cytophagia</taxon>
        <taxon>Cytophagales</taxon>
        <taxon>Spirosomataceae</taxon>
        <taxon>Runella</taxon>
    </lineage>
</organism>
<dbReference type="Proteomes" id="UP000253141">
    <property type="component" value="Unassembled WGS sequence"/>
</dbReference>
<accession>A0A369I9Q7</accession>
<keyword evidence="2" id="KW-1185">Reference proteome</keyword>
<sequence length="71" mass="8318">MLNPTFHSDRLAICQPLDWTPAQLEDALSQLEAALESTSCHSLPNDYIERLHYHLTYLNHQKRITRKNTQE</sequence>